<protein>
    <submittedName>
        <fullName evidence="4">Phage tail tape measure protein</fullName>
    </submittedName>
</protein>
<dbReference type="Proteomes" id="UP000472856">
    <property type="component" value="Unassembled WGS sequence"/>
</dbReference>
<feature type="compositionally biased region" description="Basic and acidic residues" evidence="1">
    <location>
        <begin position="586"/>
        <end position="598"/>
    </location>
</feature>
<reference evidence="4 5" key="1">
    <citation type="submission" date="2020-02" db="EMBL/GenBank/DDBJ databases">
        <title>WGS of Carbapenem-Resistant Enterobacteriaceae.</title>
        <authorList>
            <person name="Tokajian S."/>
            <person name="El Chaar M."/>
            <person name="El Khoury M."/>
        </authorList>
    </citation>
    <scope>NUCLEOTIDE SEQUENCE [LARGE SCALE GENOMIC DNA]</scope>
    <source>
        <strain evidence="4 5">ECM_75</strain>
    </source>
</reference>
<evidence type="ECO:0000259" key="3">
    <source>
        <dbReference type="Pfam" id="PF09718"/>
    </source>
</evidence>
<evidence type="ECO:0000259" key="2">
    <source>
        <dbReference type="Pfam" id="PF06791"/>
    </source>
</evidence>
<dbReference type="EMBL" id="JAAJRI010000053">
    <property type="protein sequence ID" value="NGE91580.1"/>
    <property type="molecule type" value="Genomic_DNA"/>
</dbReference>
<comment type="caution">
    <text evidence="4">The sequence shown here is derived from an EMBL/GenBank/DDBJ whole genome shotgun (WGS) entry which is preliminary data.</text>
</comment>
<evidence type="ECO:0000313" key="5">
    <source>
        <dbReference type="Proteomes" id="UP000472856"/>
    </source>
</evidence>
<feature type="region of interest" description="Disordered" evidence="1">
    <location>
        <begin position="573"/>
        <end position="598"/>
    </location>
</feature>
<dbReference type="Pfam" id="PF06791">
    <property type="entry name" value="TMP_2"/>
    <property type="match status" value="1"/>
</dbReference>
<dbReference type="InterPro" id="IPR006431">
    <property type="entry name" value="Phage_tape_meas_C"/>
</dbReference>
<feature type="domain" description="Bacteriophage tail tape measure N-terminal" evidence="2">
    <location>
        <begin position="54"/>
        <end position="256"/>
    </location>
</feature>
<evidence type="ECO:0000313" key="4">
    <source>
        <dbReference type="EMBL" id="NGE91580.1"/>
    </source>
</evidence>
<sequence length="730" mass="79259">MSQPVGDLVIDLSLDAVRFDEQMSRVRRHFSGLDTDARKTASAVEQGLSRQALAAQKAGISVGQYKAAMRTLPAQFTDIATQLAGGQNPWLILLQQGGQVKDSFGGMIPMFRGLAGAITLPMVGVTSLAVATGALVYAWYQGDSTLSAFNKTLVLSGNQSGLTADRMLTLSRAGQAAGLTFNQARESLAALVNAGVRGGEQFDAINQSVARFASASGVEVDKVAEAFGKLTTDPTSGLMAMARQFRNVTAEQIAYVAQLQRSGDEAGALQAANDIATKGFDEQTRRLKENMGTLETWADKTGKAFKSMWDAILDIGRPESSADMLASAQKAFDEADKKWQWYQSRSQRRGKTSSFRANLQGAWDDRENARLGLAAATLQSDMEKAGELAARDRAERESSQLKYTGEAQKAYERLLTPLEKYTARQEELNKALKDGKILQADYNTLMASAKKDYESTQKKPSGVKVSAGERQEDQAHAALLALETELRTLEKHSGVNEKISQQRRDLWEAENQYVVLKEAATKRQLSEQEKSLLAHEKETLEYKRQLAELGDKIEHQKRLNELAQQAARFEQQQSAKQAAISAKARGLTDRQAQRESEEQRLREVYGDNPAALAKATSALKNTWSAEEQLRGSWMAGMKSGWGEWAESATDSFSQVKNAATQTFDGIAQNMAAMLTGSEQNWRGFTRSVLSMLTEIFLKQAMVGIVGSIGSAIGGAVGGGASASGGTAIQA</sequence>
<dbReference type="InterPro" id="IPR009628">
    <property type="entry name" value="Phage_tape_measure_N"/>
</dbReference>
<evidence type="ECO:0000256" key="1">
    <source>
        <dbReference type="SAM" id="MobiDB-lite"/>
    </source>
</evidence>
<dbReference type="Pfam" id="PF09718">
    <property type="entry name" value="Tape_meas_lam_C"/>
    <property type="match status" value="1"/>
</dbReference>
<feature type="domain" description="Bacteriophage tail tape measure C-terminal" evidence="3">
    <location>
        <begin position="631"/>
        <end position="705"/>
    </location>
</feature>
<dbReference type="InterPro" id="IPR043680">
    <property type="entry name" value="GpH_LAMBDA"/>
</dbReference>
<feature type="non-terminal residue" evidence="4">
    <location>
        <position position="730"/>
    </location>
</feature>
<dbReference type="AlphaFoldDB" id="A0A6M1DJU9"/>
<feature type="compositionally biased region" description="Low complexity" evidence="1">
    <location>
        <begin position="573"/>
        <end position="584"/>
    </location>
</feature>
<dbReference type="RefSeq" id="WP_163445332.1">
    <property type="nucleotide sequence ID" value="NZ_JAAJRI010000053.1"/>
</dbReference>
<organism evidence="4 5">
    <name type="scientific">Escherichia coli</name>
    <dbReference type="NCBI Taxonomy" id="562"/>
    <lineage>
        <taxon>Bacteria</taxon>
        <taxon>Pseudomonadati</taxon>
        <taxon>Pseudomonadota</taxon>
        <taxon>Gammaproteobacteria</taxon>
        <taxon>Enterobacterales</taxon>
        <taxon>Enterobacteriaceae</taxon>
        <taxon>Escherichia</taxon>
    </lineage>
</organism>
<feature type="region of interest" description="Disordered" evidence="1">
    <location>
        <begin position="451"/>
        <end position="470"/>
    </location>
</feature>
<proteinExistence type="inferred from homology"/>
<dbReference type="NCBIfam" id="TIGR01541">
    <property type="entry name" value="tape_meas_lam_C"/>
    <property type="match status" value="1"/>
</dbReference>
<dbReference type="HAMAP" id="MF_04138">
    <property type="entry name" value="TMP_LAMBDA"/>
    <property type="match status" value="1"/>
</dbReference>
<gene>
    <name evidence="4" type="ORF">G5603_26110</name>
</gene>
<accession>A0A6M1DJU9</accession>
<name>A0A6M1DJU9_ECOLX</name>